<dbReference type="GO" id="GO:0005634">
    <property type="term" value="C:nucleus"/>
    <property type="evidence" value="ECO:0007669"/>
    <property type="project" value="TreeGrafter"/>
</dbReference>
<dbReference type="Gene3D" id="1.10.510.10">
    <property type="entry name" value="Transferase(Phosphotransferase) domain 1"/>
    <property type="match status" value="1"/>
</dbReference>
<evidence type="ECO:0000256" key="3">
    <source>
        <dbReference type="ARBA" id="ARBA00022777"/>
    </source>
</evidence>
<gene>
    <name evidence="7" type="ORF">A3Q56_08754</name>
</gene>
<evidence type="ECO:0000256" key="1">
    <source>
        <dbReference type="ARBA" id="ARBA00022679"/>
    </source>
</evidence>
<dbReference type="InterPro" id="IPR000719">
    <property type="entry name" value="Prot_kinase_dom"/>
</dbReference>
<dbReference type="GO" id="GO:0005524">
    <property type="term" value="F:ATP binding"/>
    <property type="evidence" value="ECO:0007669"/>
    <property type="project" value="UniProtKB-KW"/>
</dbReference>
<accession>A0A177AN95</accession>
<dbReference type="PANTHER" id="PTHR11042:SF136">
    <property type="entry name" value="EIF-2-ALPHA KINASE GCN2"/>
    <property type="match status" value="1"/>
</dbReference>
<dbReference type="SUPFAM" id="SSF56112">
    <property type="entry name" value="Protein kinase-like (PK-like)"/>
    <property type="match status" value="1"/>
</dbReference>
<keyword evidence="3" id="KW-0418">Kinase</keyword>
<dbReference type="Proteomes" id="UP000078046">
    <property type="component" value="Unassembled WGS sequence"/>
</dbReference>
<evidence type="ECO:0000256" key="4">
    <source>
        <dbReference type="ARBA" id="ARBA00022840"/>
    </source>
</evidence>
<dbReference type="PANTHER" id="PTHR11042">
    <property type="entry name" value="EUKARYOTIC TRANSLATION INITIATION FACTOR 2-ALPHA KINASE EIF2-ALPHA KINASE -RELATED"/>
    <property type="match status" value="1"/>
</dbReference>
<dbReference type="InterPro" id="IPR050339">
    <property type="entry name" value="CC_SR_Kinase"/>
</dbReference>
<protein>
    <recommendedName>
        <fullName evidence="6">Protein kinase domain-containing protein</fullName>
    </recommendedName>
</protein>
<feature type="non-terminal residue" evidence="7">
    <location>
        <position position="178"/>
    </location>
</feature>
<reference evidence="7 8" key="1">
    <citation type="submission" date="2016-04" db="EMBL/GenBank/DDBJ databases">
        <title>The genome of Intoshia linei affirms orthonectids as highly simplified spiralians.</title>
        <authorList>
            <person name="Mikhailov K.V."/>
            <person name="Slusarev G.S."/>
            <person name="Nikitin M.A."/>
            <person name="Logacheva M.D."/>
            <person name="Penin A."/>
            <person name="Aleoshin V."/>
            <person name="Panchin Y.V."/>
        </authorList>
    </citation>
    <scope>NUCLEOTIDE SEQUENCE [LARGE SCALE GENOMIC DNA]</scope>
    <source>
        <strain evidence="7">Intl2013</strain>
        <tissue evidence="7">Whole animal</tissue>
    </source>
</reference>
<dbReference type="PROSITE" id="PS00108">
    <property type="entry name" value="PROTEIN_KINASE_ST"/>
    <property type="match status" value="1"/>
</dbReference>
<dbReference type="InterPro" id="IPR008271">
    <property type="entry name" value="Ser/Thr_kinase_AS"/>
</dbReference>
<comment type="caution">
    <text evidence="7">The sequence shown here is derived from an EMBL/GenBank/DDBJ whole genome shotgun (WGS) entry which is preliminary data.</text>
</comment>
<evidence type="ECO:0000256" key="5">
    <source>
        <dbReference type="ARBA" id="ARBA00037982"/>
    </source>
</evidence>
<dbReference type="InterPro" id="IPR011009">
    <property type="entry name" value="Kinase-like_dom_sf"/>
</dbReference>
<dbReference type="GO" id="GO:0004694">
    <property type="term" value="F:eukaryotic translation initiation factor 2alpha kinase activity"/>
    <property type="evidence" value="ECO:0007669"/>
    <property type="project" value="TreeGrafter"/>
</dbReference>
<keyword evidence="8" id="KW-1185">Reference proteome</keyword>
<keyword evidence="4" id="KW-0067">ATP-binding</keyword>
<sequence length="178" mass="20396">MDDDQCDKTLINDFNSNDNYKMLNLAANYVNLDISDSDSEDLFGSSRNIFDQSCLSSEFIQFKPLSSETIMRNNLGIELSELNQKPNKLVKHKPKKQDAKIFSLYIQMEFCEKQTLRHLIDDSNLALNKTRIWKLCRGILEGLGYIHQQQMIHRDLKPANIFLGSTDSVKIGDFGLAT</sequence>
<dbReference type="EMBL" id="LWCA01003309">
    <property type="protein sequence ID" value="OAF63537.1"/>
    <property type="molecule type" value="Genomic_DNA"/>
</dbReference>
<name>A0A177AN95_9BILA</name>
<evidence type="ECO:0000259" key="6">
    <source>
        <dbReference type="PROSITE" id="PS50011"/>
    </source>
</evidence>
<keyword evidence="2" id="KW-0547">Nucleotide-binding</keyword>
<dbReference type="Pfam" id="PF00069">
    <property type="entry name" value="Pkinase"/>
    <property type="match status" value="1"/>
</dbReference>
<comment type="similarity">
    <text evidence="5">Belongs to the protein kinase superfamily. Ser/Thr protein kinase family. GCN2 subfamily.</text>
</comment>
<dbReference type="OrthoDB" id="6778822at2759"/>
<dbReference type="GO" id="GO:0005829">
    <property type="term" value="C:cytosol"/>
    <property type="evidence" value="ECO:0007669"/>
    <property type="project" value="TreeGrafter"/>
</dbReference>
<evidence type="ECO:0000313" key="7">
    <source>
        <dbReference type="EMBL" id="OAF63537.1"/>
    </source>
</evidence>
<dbReference type="AlphaFoldDB" id="A0A177AN95"/>
<evidence type="ECO:0000313" key="8">
    <source>
        <dbReference type="Proteomes" id="UP000078046"/>
    </source>
</evidence>
<evidence type="ECO:0000256" key="2">
    <source>
        <dbReference type="ARBA" id="ARBA00022741"/>
    </source>
</evidence>
<keyword evidence="1" id="KW-0808">Transferase</keyword>
<dbReference type="PROSITE" id="PS50011">
    <property type="entry name" value="PROTEIN_KINASE_DOM"/>
    <property type="match status" value="1"/>
</dbReference>
<feature type="domain" description="Protein kinase" evidence="6">
    <location>
        <begin position="32"/>
        <end position="178"/>
    </location>
</feature>
<organism evidence="7 8">
    <name type="scientific">Intoshia linei</name>
    <dbReference type="NCBI Taxonomy" id="1819745"/>
    <lineage>
        <taxon>Eukaryota</taxon>
        <taxon>Metazoa</taxon>
        <taxon>Spiralia</taxon>
        <taxon>Lophotrochozoa</taxon>
        <taxon>Mesozoa</taxon>
        <taxon>Orthonectida</taxon>
        <taxon>Rhopaluridae</taxon>
        <taxon>Intoshia</taxon>
    </lineage>
</organism>
<dbReference type="GO" id="GO:1990625">
    <property type="term" value="P:negative regulation of cytoplasmic translational initiation in response to stress"/>
    <property type="evidence" value="ECO:0007669"/>
    <property type="project" value="TreeGrafter"/>
</dbReference>
<proteinExistence type="inferred from homology"/>